<name>A0A9X1S0N7_9MICO</name>
<proteinExistence type="predicted"/>
<dbReference type="Proteomes" id="UP001139289">
    <property type="component" value="Unassembled WGS sequence"/>
</dbReference>
<organism evidence="1 2">
    <name type="scientific">Microbacterium tenebrionis</name>
    <dbReference type="NCBI Taxonomy" id="2830665"/>
    <lineage>
        <taxon>Bacteria</taxon>
        <taxon>Bacillati</taxon>
        <taxon>Actinomycetota</taxon>
        <taxon>Actinomycetes</taxon>
        <taxon>Micrococcales</taxon>
        <taxon>Microbacteriaceae</taxon>
        <taxon>Microbacterium</taxon>
    </lineage>
</organism>
<comment type="caution">
    <text evidence="1">The sequence shown here is derived from an EMBL/GenBank/DDBJ whole genome shotgun (WGS) entry which is preliminary data.</text>
</comment>
<evidence type="ECO:0000313" key="2">
    <source>
        <dbReference type="Proteomes" id="UP001139289"/>
    </source>
</evidence>
<dbReference type="AlphaFoldDB" id="A0A9X1S0N7"/>
<keyword evidence="2" id="KW-1185">Reference proteome</keyword>
<sequence length="104" mass="10731">MVSRRGRGGRPPGDSDARERIAAATMHEGWDVHGPLLVVLAFAVGRPAARLADAAAADAIGGFDTSPPAPRSARFVCVGSGRFAQRPAMGLPCGFFSGGAQRRS</sequence>
<dbReference type="RefSeq" id="WP_227530109.1">
    <property type="nucleotide sequence ID" value="NZ_JAGTTM010000001.1"/>
</dbReference>
<protein>
    <submittedName>
        <fullName evidence="1">Uncharacterized protein</fullName>
    </submittedName>
</protein>
<reference evidence="1" key="1">
    <citation type="submission" date="2021-04" db="EMBL/GenBank/DDBJ databases">
        <title>Microbacterium tenobrionis sp. nov. and Microbacterium allomyrinae sp. nov., isolated from larvae of Tenobrio molitor and Allomyrina dichotoma, respectively.</title>
        <authorList>
            <person name="Lee S.D."/>
        </authorList>
    </citation>
    <scope>NUCLEOTIDE SEQUENCE</scope>
    <source>
        <strain evidence="1">YMB-B2</strain>
    </source>
</reference>
<accession>A0A9X1S0N7</accession>
<gene>
    <name evidence="1" type="ORF">KEC56_05205</name>
</gene>
<dbReference type="EMBL" id="JAGTTM010000001">
    <property type="protein sequence ID" value="MCC2028918.1"/>
    <property type="molecule type" value="Genomic_DNA"/>
</dbReference>
<evidence type="ECO:0000313" key="1">
    <source>
        <dbReference type="EMBL" id="MCC2028918.1"/>
    </source>
</evidence>